<dbReference type="GO" id="GO:0030687">
    <property type="term" value="C:preribosome, large subunit precursor"/>
    <property type="evidence" value="ECO:0007669"/>
    <property type="project" value="UniProtKB-UniRule"/>
</dbReference>
<dbReference type="STRING" id="2903.R1DXU7"/>
<comment type="subcellular location">
    <subcellularLocation>
        <location evidence="6">Nucleus</location>
        <location evidence="6">Nucleolus</location>
    </subcellularLocation>
    <subcellularLocation>
        <location evidence="6">Nucleus</location>
        <location evidence="6">Nucleoplasm</location>
    </subcellularLocation>
</comment>
<sequence length="577" mass="64328">MPLNTIGNVPLEWYDGFEHVGYDLEGRKIMRGARTDELDALIKRFDDPDANRTIHDALHGVDVVLSQEDVALIRRLQRRRYPGATFDPYPETVPFDFPDGKVHPLSSAPPRKAPFLPSKDEAKKVMRLVMAMRSEQYQRSVANRRLQEAKERPDYQQLIWDEPPEGEEYLFTPEEAKAWEKMDPADRPLGFVPQAYDAMRKVPQYDGLIRERFERCLDLYLCPREAKTRLDIDPDSLLPQLPSPAELRPFPERLSSRFVGHAGRVLSVETGRCERTCSLGAEVRSVRWCPNGETAVAAAVVGVKMLLLLPLREPLPAAVRGAALLEPGGGEAGASSEPAEGAVVWSRPSAELQSEGVAWEVSHVRSATSVSWHHRGDYLASVAPEGASRAVLLHQLSRRKSGSPFAKSKGRVEAVAFHPKKPWLCVATQRHVRIYDLASQELHKKLNPSAKWISSLSVHPGGDNLLLGSYDKRLCWFDLDLSASPYKTLRSHSLAIRSVAFHPRLPLFASASDDASVHVYHGRVYSDLMSNALIVPLKILKGHEIASHLGVMDIAWHPTQPWLFSAGADGSILLYTG</sequence>
<dbReference type="AlphaFoldDB" id="A0A0D3IQF4"/>
<dbReference type="EnsemblProtists" id="EOD13489">
    <property type="protein sequence ID" value="EOD13489"/>
    <property type="gene ID" value="EMIHUDRAFT_212568"/>
</dbReference>
<comment type="function">
    <text evidence="6">Required for maturation of ribosomal RNAs and formation of the large ribosomal subunit.</text>
</comment>
<dbReference type="GO" id="GO:0070545">
    <property type="term" value="C:PeBoW complex"/>
    <property type="evidence" value="ECO:0007669"/>
    <property type="project" value="TreeGrafter"/>
</dbReference>
<dbReference type="RefSeq" id="XP_005765918.1">
    <property type="nucleotide sequence ID" value="XM_005765861.1"/>
</dbReference>
<evidence type="ECO:0000256" key="6">
    <source>
        <dbReference type="HAMAP-Rule" id="MF_03027"/>
    </source>
</evidence>
<dbReference type="InterPro" id="IPR036322">
    <property type="entry name" value="WD40_repeat_dom_sf"/>
</dbReference>
<dbReference type="InterPro" id="IPR015943">
    <property type="entry name" value="WD40/YVTN_repeat-like_dom_sf"/>
</dbReference>
<dbReference type="SMART" id="SM01035">
    <property type="entry name" value="BOP1NT"/>
    <property type="match status" value="1"/>
</dbReference>
<dbReference type="FunFam" id="2.130.10.10:FF:000576">
    <property type="entry name" value="Ribosome biogenesis protein ERB1"/>
    <property type="match status" value="1"/>
</dbReference>
<evidence type="ECO:0000256" key="1">
    <source>
        <dbReference type="ARBA" id="ARBA00022517"/>
    </source>
</evidence>
<evidence type="ECO:0000313" key="10">
    <source>
        <dbReference type="Proteomes" id="UP000013827"/>
    </source>
</evidence>
<keyword evidence="4" id="KW-0677">Repeat</keyword>
<dbReference type="Gene3D" id="2.130.10.10">
    <property type="entry name" value="YVTN repeat-like/Quinoprotein amine dehydrogenase"/>
    <property type="match status" value="1"/>
</dbReference>
<dbReference type="eggNOG" id="KOG0650">
    <property type="taxonomic scope" value="Eukaryota"/>
</dbReference>
<proteinExistence type="inferred from homology"/>
<organism evidence="9 10">
    <name type="scientific">Emiliania huxleyi (strain CCMP1516)</name>
    <dbReference type="NCBI Taxonomy" id="280463"/>
    <lineage>
        <taxon>Eukaryota</taxon>
        <taxon>Haptista</taxon>
        <taxon>Haptophyta</taxon>
        <taxon>Prymnesiophyceae</taxon>
        <taxon>Isochrysidales</taxon>
        <taxon>Noelaerhabdaceae</taxon>
        <taxon>Emiliania</taxon>
    </lineage>
</organism>
<evidence type="ECO:0000313" key="9">
    <source>
        <dbReference type="EnsemblProtists" id="EOD13489"/>
    </source>
</evidence>
<protein>
    <recommendedName>
        <fullName evidence="6">Ribosome biogenesis protein BOP1 homolog</fullName>
    </recommendedName>
</protein>
<feature type="repeat" description="WD" evidence="7">
    <location>
        <begin position="489"/>
        <end position="520"/>
    </location>
</feature>
<dbReference type="Pfam" id="PF08145">
    <property type="entry name" value="BOP1NT"/>
    <property type="match status" value="1"/>
</dbReference>
<dbReference type="InterPro" id="IPR012953">
    <property type="entry name" value="BOP1_N_dom"/>
</dbReference>
<dbReference type="GeneID" id="17259625"/>
<reference evidence="10" key="1">
    <citation type="journal article" date="2013" name="Nature">
        <title>Pan genome of the phytoplankton Emiliania underpins its global distribution.</title>
        <authorList>
            <person name="Read B.A."/>
            <person name="Kegel J."/>
            <person name="Klute M.J."/>
            <person name="Kuo A."/>
            <person name="Lefebvre S.C."/>
            <person name="Maumus F."/>
            <person name="Mayer C."/>
            <person name="Miller J."/>
            <person name="Monier A."/>
            <person name="Salamov A."/>
            <person name="Young J."/>
            <person name="Aguilar M."/>
            <person name="Claverie J.M."/>
            <person name="Frickenhaus S."/>
            <person name="Gonzalez K."/>
            <person name="Herman E.K."/>
            <person name="Lin Y.C."/>
            <person name="Napier J."/>
            <person name="Ogata H."/>
            <person name="Sarno A.F."/>
            <person name="Shmutz J."/>
            <person name="Schroeder D."/>
            <person name="de Vargas C."/>
            <person name="Verret F."/>
            <person name="von Dassow P."/>
            <person name="Valentin K."/>
            <person name="Van de Peer Y."/>
            <person name="Wheeler G."/>
            <person name="Dacks J.B."/>
            <person name="Delwiche C.F."/>
            <person name="Dyhrman S.T."/>
            <person name="Glockner G."/>
            <person name="John U."/>
            <person name="Richards T."/>
            <person name="Worden A.Z."/>
            <person name="Zhang X."/>
            <person name="Grigoriev I.V."/>
            <person name="Allen A.E."/>
            <person name="Bidle K."/>
            <person name="Borodovsky M."/>
            <person name="Bowler C."/>
            <person name="Brownlee C."/>
            <person name="Cock J.M."/>
            <person name="Elias M."/>
            <person name="Gladyshev V.N."/>
            <person name="Groth M."/>
            <person name="Guda C."/>
            <person name="Hadaegh A."/>
            <person name="Iglesias-Rodriguez M.D."/>
            <person name="Jenkins J."/>
            <person name="Jones B.M."/>
            <person name="Lawson T."/>
            <person name="Leese F."/>
            <person name="Lindquist E."/>
            <person name="Lobanov A."/>
            <person name="Lomsadze A."/>
            <person name="Malik S.B."/>
            <person name="Marsh M.E."/>
            <person name="Mackinder L."/>
            <person name="Mock T."/>
            <person name="Mueller-Roeber B."/>
            <person name="Pagarete A."/>
            <person name="Parker M."/>
            <person name="Probert I."/>
            <person name="Quesneville H."/>
            <person name="Raines C."/>
            <person name="Rensing S.A."/>
            <person name="Riano-Pachon D.M."/>
            <person name="Richier S."/>
            <person name="Rokitta S."/>
            <person name="Shiraiwa Y."/>
            <person name="Soanes D.M."/>
            <person name="van der Giezen M."/>
            <person name="Wahlund T.M."/>
            <person name="Williams B."/>
            <person name="Wilson W."/>
            <person name="Wolfe G."/>
            <person name="Wurch L.L."/>
        </authorList>
    </citation>
    <scope>NUCLEOTIDE SEQUENCE</scope>
</reference>
<dbReference type="PaxDb" id="2903-EOD13489"/>
<evidence type="ECO:0000256" key="5">
    <source>
        <dbReference type="ARBA" id="ARBA00023242"/>
    </source>
</evidence>
<dbReference type="Pfam" id="PF00400">
    <property type="entry name" value="WD40"/>
    <property type="match status" value="2"/>
</dbReference>
<dbReference type="HAMAP" id="MF_03027">
    <property type="entry name" value="BOP1"/>
    <property type="match status" value="1"/>
</dbReference>
<evidence type="ECO:0000256" key="3">
    <source>
        <dbReference type="ARBA" id="ARBA00022574"/>
    </source>
</evidence>
<dbReference type="HOGENOM" id="CLU_011390_0_1_1"/>
<dbReference type="GO" id="GO:0043021">
    <property type="term" value="F:ribonucleoprotein complex binding"/>
    <property type="evidence" value="ECO:0007669"/>
    <property type="project" value="UniProtKB-UniRule"/>
</dbReference>
<dbReference type="PANTHER" id="PTHR17605">
    <property type="entry name" value="RIBOSOME BIOGENESIS PROTEIN BOP1 BLOCK OF PROLIFERATION 1 PROTEIN"/>
    <property type="match status" value="1"/>
</dbReference>
<dbReference type="SUPFAM" id="SSF50978">
    <property type="entry name" value="WD40 repeat-like"/>
    <property type="match status" value="1"/>
</dbReference>
<dbReference type="InterPro" id="IPR001680">
    <property type="entry name" value="WD40_rpt"/>
</dbReference>
<evidence type="ECO:0000256" key="7">
    <source>
        <dbReference type="PROSITE-ProRule" id="PRU00221"/>
    </source>
</evidence>
<dbReference type="Proteomes" id="UP000013827">
    <property type="component" value="Unassembled WGS sequence"/>
</dbReference>
<reference evidence="9" key="2">
    <citation type="submission" date="2024-10" db="UniProtKB">
        <authorList>
            <consortium name="EnsemblProtists"/>
        </authorList>
    </citation>
    <scope>IDENTIFICATION</scope>
</reference>
<dbReference type="SMART" id="SM00320">
    <property type="entry name" value="WD40"/>
    <property type="match status" value="6"/>
</dbReference>
<keyword evidence="1 6" id="KW-0690">Ribosome biogenesis</keyword>
<dbReference type="InterPro" id="IPR028598">
    <property type="entry name" value="BOP1/Erb1"/>
</dbReference>
<feature type="domain" description="BOP1 N-terminal" evidence="8">
    <location>
        <begin position="14"/>
        <end position="251"/>
    </location>
</feature>
<evidence type="ECO:0000256" key="4">
    <source>
        <dbReference type="ARBA" id="ARBA00022737"/>
    </source>
</evidence>
<keyword evidence="2 6" id="KW-0698">rRNA processing</keyword>
<dbReference type="KEGG" id="ehx:EMIHUDRAFT_212568"/>
<keyword evidence="5 6" id="KW-0539">Nucleus</keyword>
<accession>A0A0D3IQF4</accession>
<dbReference type="PANTHER" id="PTHR17605:SF0">
    <property type="entry name" value="RIBOSOME BIOGENESIS PROTEIN BOP1"/>
    <property type="match status" value="1"/>
</dbReference>
<evidence type="ECO:0000256" key="2">
    <source>
        <dbReference type="ARBA" id="ARBA00022552"/>
    </source>
</evidence>
<name>A0A0D3IQF4_EMIH1</name>
<dbReference type="PROSITE" id="PS50082">
    <property type="entry name" value="WD_REPEATS_2"/>
    <property type="match status" value="1"/>
</dbReference>
<evidence type="ECO:0000259" key="8">
    <source>
        <dbReference type="SMART" id="SM01035"/>
    </source>
</evidence>
<dbReference type="GO" id="GO:0005654">
    <property type="term" value="C:nucleoplasm"/>
    <property type="evidence" value="ECO:0007669"/>
    <property type="project" value="UniProtKB-SubCell"/>
</dbReference>
<comment type="similarity">
    <text evidence="6">Belongs to the WD repeat BOP1/ERB1 family.</text>
</comment>
<dbReference type="OMA" id="MRPAKGE"/>
<keyword evidence="3 7" id="KW-0853">WD repeat</keyword>
<keyword evidence="10" id="KW-1185">Reference proteome</keyword>
<dbReference type="GO" id="GO:0000463">
    <property type="term" value="P:maturation of LSU-rRNA from tricistronic rRNA transcript (SSU-rRNA, 5.8S rRNA, LSU-rRNA)"/>
    <property type="evidence" value="ECO:0007669"/>
    <property type="project" value="UniProtKB-UniRule"/>
</dbReference>
<dbReference type="GO" id="GO:0000466">
    <property type="term" value="P:maturation of 5.8S rRNA from tricistronic rRNA transcript (SSU-rRNA, 5.8S rRNA, LSU-rRNA)"/>
    <property type="evidence" value="ECO:0007669"/>
    <property type="project" value="UniProtKB-UniRule"/>
</dbReference>